<dbReference type="InterPro" id="IPR009071">
    <property type="entry name" value="HMG_box_dom"/>
</dbReference>
<dbReference type="PANTHER" id="PTHR45789:SF2">
    <property type="entry name" value="FI18025P1"/>
    <property type="match status" value="1"/>
</dbReference>
<organism evidence="8 9">
    <name type="scientific">Eremothecium sinecaudum</name>
    <dbReference type="NCBI Taxonomy" id="45286"/>
    <lineage>
        <taxon>Eukaryota</taxon>
        <taxon>Fungi</taxon>
        <taxon>Dikarya</taxon>
        <taxon>Ascomycota</taxon>
        <taxon>Saccharomycotina</taxon>
        <taxon>Saccharomycetes</taxon>
        <taxon>Saccharomycetales</taxon>
        <taxon>Saccharomycetaceae</taxon>
        <taxon>Eremothecium</taxon>
    </lineage>
</organism>
<feature type="region of interest" description="Disordered" evidence="6">
    <location>
        <begin position="89"/>
        <end position="114"/>
    </location>
</feature>
<dbReference type="OrthoDB" id="6247875at2759"/>
<dbReference type="SMART" id="SM00398">
    <property type="entry name" value="HMG"/>
    <property type="match status" value="1"/>
</dbReference>
<feature type="domain" description="HMG box" evidence="7">
    <location>
        <begin position="172"/>
        <end position="250"/>
    </location>
</feature>
<dbReference type="InterPro" id="IPR036910">
    <property type="entry name" value="HMG_box_dom_sf"/>
</dbReference>
<evidence type="ECO:0000256" key="1">
    <source>
        <dbReference type="ARBA" id="ARBA00023015"/>
    </source>
</evidence>
<dbReference type="SUPFAM" id="SSF47095">
    <property type="entry name" value="HMG-box"/>
    <property type="match status" value="1"/>
</dbReference>
<dbReference type="CDD" id="cd01389">
    <property type="entry name" value="HMG-box_ROX1-like"/>
    <property type="match status" value="1"/>
</dbReference>
<dbReference type="PANTHER" id="PTHR45789">
    <property type="entry name" value="FI18025P1"/>
    <property type="match status" value="1"/>
</dbReference>
<accession>A0A0X8HUV1</accession>
<dbReference type="Proteomes" id="UP000243052">
    <property type="component" value="Chromosome vi"/>
</dbReference>
<dbReference type="GO" id="GO:0000122">
    <property type="term" value="P:negative regulation of transcription by RNA polymerase II"/>
    <property type="evidence" value="ECO:0007669"/>
    <property type="project" value="UniProtKB-ARBA"/>
</dbReference>
<evidence type="ECO:0000256" key="2">
    <source>
        <dbReference type="ARBA" id="ARBA00023125"/>
    </source>
</evidence>
<evidence type="ECO:0000259" key="7">
    <source>
        <dbReference type="PROSITE" id="PS50118"/>
    </source>
</evidence>
<dbReference type="GO" id="GO:0000981">
    <property type="term" value="F:DNA-binding transcription factor activity, RNA polymerase II-specific"/>
    <property type="evidence" value="ECO:0007669"/>
    <property type="project" value="TreeGrafter"/>
</dbReference>
<keyword evidence="2 5" id="KW-0238">DNA-binding</keyword>
<keyword evidence="1" id="KW-0805">Transcription regulation</keyword>
<name>A0A0X8HUV1_9SACH</name>
<feature type="compositionally biased region" description="Polar residues" evidence="6">
    <location>
        <begin position="261"/>
        <end position="270"/>
    </location>
</feature>
<dbReference type="GO" id="GO:0005634">
    <property type="term" value="C:nucleus"/>
    <property type="evidence" value="ECO:0007669"/>
    <property type="project" value="UniProtKB-UniRule"/>
</dbReference>
<dbReference type="FunFam" id="1.10.30.10:FF:000041">
    <property type="entry name" value="HMG box family protein"/>
    <property type="match status" value="1"/>
</dbReference>
<evidence type="ECO:0000313" key="9">
    <source>
        <dbReference type="Proteomes" id="UP000243052"/>
    </source>
</evidence>
<evidence type="ECO:0000256" key="5">
    <source>
        <dbReference type="PROSITE-ProRule" id="PRU00267"/>
    </source>
</evidence>
<dbReference type="Gene3D" id="1.10.30.10">
    <property type="entry name" value="High mobility group box domain"/>
    <property type="match status" value="1"/>
</dbReference>
<evidence type="ECO:0000256" key="6">
    <source>
        <dbReference type="SAM" id="MobiDB-lite"/>
    </source>
</evidence>
<dbReference type="RefSeq" id="XP_017988932.1">
    <property type="nucleotide sequence ID" value="XM_018133443.1"/>
</dbReference>
<evidence type="ECO:0000256" key="3">
    <source>
        <dbReference type="ARBA" id="ARBA00023163"/>
    </source>
</evidence>
<dbReference type="AlphaFoldDB" id="A0A0X8HUV1"/>
<feature type="region of interest" description="Disordered" evidence="6">
    <location>
        <begin position="245"/>
        <end position="272"/>
    </location>
</feature>
<keyword evidence="4 5" id="KW-0539">Nucleus</keyword>
<dbReference type="GeneID" id="28725258"/>
<keyword evidence="9" id="KW-1185">Reference proteome</keyword>
<feature type="DNA-binding region" description="HMG box" evidence="5">
    <location>
        <begin position="172"/>
        <end position="250"/>
    </location>
</feature>
<proteinExistence type="predicted"/>
<dbReference type="PROSITE" id="PS50118">
    <property type="entry name" value="HMG_BOX_2"/>
    <property type="match status" value="1"/>
</dbReference>
<dbReference type="Pfam" id="PF00505">
    <property type="entry name" value="HMG_box"/>
    <property type="match status" value="1"/>
</dbReference>
<dbReference type="GO" id="GO:0000978">
    <property type="term" value="F:RNA polymerase II cis-regulatory region sequence-specific DNA binding"/>
    <property type="evidence" value="ECO:0007669"/>
    <property type="project" value="TreeGrafter"/>
</dbReference>
<reference evidence="8 9" key="1">
    <citation type="submission" date="2016-01" db="EMBL/GenBank/DDBJ databases">
        <title>Genome sequence of the yeast Holleya sinecauda.</title>
        <authorList>
            <person name="Dietrich F.S."/>
        </authorList>
    </citation>
    <scope>NUCLEOTIDE SEQUENCE [LARGE SCALE GENOMIC DNA]</scope>
    <source>
        <strain evidence="8 9">ATCC 58844</strain>
    </source>
</reference>
<evidence type="ECO:0000313" key="8">
    <source>
        <dbReference type="EMBL" id="AMD21936.1"/>
    </source>
</evidence>
<protein>
    <submittedName>
        <fullName evidence="8">HFR081Wp</fullName>
    </submittedName>
</protein>
<evidence type="ECO:0000256" key="4">
    <source>
        <dbReference type="ARBA" id="ARBA00023242"/>
    </source>
</evidence>
<keyword evidence="3" id="KW-0804">Transcription</keyword>
<dbReference type="InterPro" id="IPR051356">
    <property type="entry name" value="SOX/SOX-like_TF"/>
</dbReference>
<dbReference type="STRING" id="45286.A0A0X8HUV1"/>
<dbReference type="EMBL" id="CP014246">
    <property type="protein sequence ID" value="AMD21936.1"/>
    <property type="molecule type" value="Genomic_DNA"/>
</dbReference>
<sequence>MDSNFRLPSISHILTQIPAAGNSAGTQQQQLLQQQQPQQDQQRLLRHPGIIPIPQCIPVQHLPAQRTALQYTFKPSLHLQKDHTSSPIMHTKVLPMSPSSPLTPPPTAAAANGGSFISSDAGGVSSAKVKNASLPAATDVNAGHDHHSNRASSCKCNQDHKHQRKVHKQSHIPRPRNAFILFRQHWHQQLFPQERIKQSERGNGSFKTNSQVSVDIGQRWRSLSAEDRQHWLDLAKKEKEEHMKKYPNYKYVPNRREKKGTSSNAATTDNIYDDVKSSCGTCHHKEDDC</sequence>
<gene>
    <name evidence="8" type="ORF">AW171_hschr63933</name>
</gene>